<dbReference type="Gene3D" id="3.40.50.300">
    <property type="entry name" value="P-loop containing nucleotide triphosphate hydrolases"/>
    <property type="match status" value="2"/>
</dbReference>
<dbReference type="SMART" id="SM00174">
    <property type="entry name" value="RHO"/>
    <property type="match status" value="1"/>
</dbReference>
<organism evidence="7 8">
    <name type="scientific">Drosophila busckii</name>
    <name type="common">Fruit fly</name>
    <dbReference type="NCBI Taxonomy" id="30019"/>
    <lineage>
        <taxon>Eukaryota</taxon>
        <taxon>Metazoa</taxon>
        <taxon>Ecdysozoa</taxon>
        <taxon>Arthropoda</taxon>
        <taxon>Hexapoda</taxon>
        <taxon>Insecta</taxon>
        <taxon>Pterygota</taxon>
        <taxon>Neoptera</taxon>
        <taxon>Endopterygota</taxon>
        <taxon>Diptera</taxon>
        <taxon>Brachycera</taxon>
        <taxon>Muscomorpha</taxon>
        <taxon>Ephydroidea</taxon>
        <taxon>Drosophilidae</taxon>
        <taxon>Drosophila</taxon>
    </lineage>
</organism>
<evidence type="ECO:0000256" key="4">
    <source>
        <dbReference type="ARBA" id="ARBA00023134"/>
    </source>
</evidence>
<dbReference type="EMBL" id="CP012526">
    <property type="protein sequence ID" value="ALC45932.1"/>
    <property type="molecule type" value="Genomic_DNA"/>
</dbReference>
<dbReference type="PANTHER" id="PTHR47981:SF20">
    <property type="entry name" value="RAS-RELATED PROTEIN RAB-7A"/>
    <property type="match status" value="1"/>
</dbReference>
<dbReference type="AlphaFoldDB" id="A0A0M4F3T1"/>
<dbReference type="PROSITE" id="PS51421">
    <property type="entry name" value="RAS"/>
    <property type="match status" value="1"/>
</dbReference>
<dbReference type="OrthoDB" id="1436450at2759"/>
<comment type="subcellular location">
    <subcellularLocation>
        <location evidence="1">Late endosome membrane</location>
    </subcellularLocation>
</comment>
<keyword evidence="8" id="KW-1185">Reference proteome</keyword>
<comment type="similarity">
    <text evidence="2">Belongs to the small GTPase superfamily. Rab family.</text>
</comment>
<dbReference type="FunFam" id="3.40.50.300:FF:000086">
    <property type="entry name" value="Ras-related small GTPase"/>
    <property type="match status" value="1"/>
</dbReference>
<dbReference type="PANTHER" id="PTHR47981">
    <property type="entry name" value="RAB FAMILY"/>
    <property type="match status" value="1"/>
</dbReference>
<dbReference type="InterPro" id="IPR005225">
    <property type="entry name" value="Small_GTP-bd"/>
</dbReference>
<dbReference type="GO" id="GO:0005764">
    <property type="term" value="C:lysosome"/>
    <property type="evidence" value="ECO:0007669"/>
    <property type="project" value="TreeGrafter"/>
</dbReference>
<dbReference type="SUPFAM" id="SSF52540">
    <property type="entry name" value="P-loop containing nucleoside triphosphate hydrolases"/>
    <property type="match status" value="2"/>
</dbReference>
<dbReference type="GO" id="GO:0008333">
    <property type="term" value="P:endosome to lysosome transport"/>
    <property type="evidence" value="ECO:0007669"/>
    <property type="project" value="TreeGrafter"/>
</dbReference>
<sequence length="295" mass="34217">MNQYVNKRFSNQYKATIGADFCTKEVVVNDRVVTMQIWDTAGQERFQSLGVAFYRGADCCVLVYDVTAPNSFKNLDSWRDEFLIQASPRDPEHFPFVVLGNKVDLDNRQVSTRRAQQWCQSKNDIPYYETSAKEGINVEMAFQTIAKNALEQETELWDTAGQERWHSLGNAFYRGTDCCVLVFDVTNPQSFENLQMWYAEFLILANPRNRENFPFVVLGNKVDLENRRVSKQQAEQWCEVKHIPYFETSAKDGLNVKQAFLELAEKATQQMEEDLVTPDFPDVIKLDQKSDKRKK</sequence>
<keyword evidence="5" id="KW-0449">Lipoprotein</keyword>
<evidence type="ECO:0000256" key="5">
    <source>
        <dbReference type="ARBA" id="ARBA00023288"/>
    </source>
</evidence>
<feature type="non-terminal residue" evidence="7">
    <location>
        <position position="295"/>
    </location>
</feature>
<keyword evidence="3" id="KW-0547">Nucleotide-binding</keyword>
<dbReference type="SMART" id="SM00173">
    <property type="entry name" value="RAS"/>
    <property type="match status" value="1"/>
</dbReference>
<dbReference type="SMR" id="A0A0M4F3T1"/>
<dbReference type="Pfam" id="PF00071">
    <property type="entry name" value="Ras"/>
    <property type="match status" value="2"/>
</dbReference>
<dbReference type="OMA" id="EDPINYV"/>
<dbReference type="GO" id="GO:0045335">
    <property type="term" value="C:phagocytic vesicle"/>
    <property type="evidence" value="ECO:0007669"/>
    <property type="project" value="TreeGrafter"/>
</dbReference>
<evidence type="ECO:0000256" key="1">
    <source>
        <dbReference type="ARBA" id="ARBA00004414"/>
    </source>
</evidence>
<dbReference type="PROSITE" id="PS51419">
    <property type="entry name" value="RAB"/>
    <property type="match status" value="1"/>
</dbReference>
<evidence type="ECO:0000256" key="2">
    <source>
        <dbReference type="ARBA" id="ARBA00006270"/>
    </source>
</evidence>
<evidence type="ECO:0000313" key="8">
    <source>
        <dbReference type="Proteomes" id="UP000494163"/>
    </source>
</evidence>
<dbReference type="PRINTS" id="PR00449">
    <property type="entry name" value="RASTRNSFRMNG"/>
</dbReference>
<keyword evidence="4" id="KW-0342">GTP-binding</keyword>
<dbReference type="NCBIfam" id="TIGR00231">
    <property type="entry name" value="small_GTP"/>
    <property type="match status" value="2"/>
</dbReference>
<dbReference type="InterPro" id="IPR027417">
    <property type="entry name" value="P-loop_NTPase"/>
</dbReference>
<dbReference type="STRING" id="30019.A0A0M4F3T1"/>
<dbReference type="SMART" id="SM00175">
    <property type="entry name" value="RAB"/>
    <property type="match status" value="2"/>
</dbReference>
<dbReference type="GO" id="GO:0031902">
    <property type="term" value="C:late endosome membrane"/>
    <property type="evidence" value="ECO:0007669"/>
    <property type="project" value="UniProtKB-SubCell"/>
</dbReference>
<dbReference type="FunFam" id="3.40.50.300:FF:001447">
    <property type="entry name" value="Ras-related protein Rab-1B"/>
    <property type="match status" value="1"/>
</dbReference>
<reference evidence="7 8" key="1">
    <citation type="submission" date="2015-08" db="EMBL/GenBank/DDBJ databases">
        <title>Ancestral chromatin configuration constrains chromatin evolution on differentiating sex chromosomes in Drosophila.</title>
        <authorList>
            <person name="Zhou Q."/>
            <person name="Bachtrog D."/>
        </authorList>
    </citation>
    <scope>NUCLEOTIDE SEQUENCE [LARGE SCALE GENOMIC DNA]</scope>
    <source>
        <tissue evidence="7">Whole larvae</tissue>
    </source>
</reference>
<dbReference type="PROSITE" id="PS51420">
    <property type="entry name" value="RHO"/>
    <property type="match status" value="1"/>
</dbReference>
<evidence type="ECO:0000256" key="3">
    <source>
        <dbReference type="ARBA" id="ARBA00022741"/>
    </source>
</evidence>
<dbReference type="Proteomes" id="UP000494163">
    <property type="component" value="Chromosome 3R"/>
</dbReference>
<dbReference type="GO" id="GO:0005525">
    <property type="term" value="F:GTP binding"/>
    <property type="evidence" value="ECO:0007669"/>
    <property type="project" value="UniProtKB-KW"/>
</dbReference>
<proteinExistence type="inferred from homology"/>
<gene>
    <name evidence="7" type="ORF">Dbus_chr3Rg682</name>
</gene>
<name>A0A0M4F3T1_DROBS</name>
<protein>
    <submittedName>
        <fullName evidence="7">Rab7</fullName>
    </submittedName>
</protein>
<dbReference type="InterPro" id="IPR001806">
    <property type="entry name" value="Small_GTPase"/>
</dbReference>
<keyword evidence="6" id="KW-0636">Prenylation</keyword>
<dbReference type="CDD" id="cd01862">
    <property type="entry name" value="Rab7"/>
    <property type="match status" value="1"/>
</dbReference>
<evidence type="ECO:0000313" key="7">
    <source>
        <dbReference type="EMBL" id="ALC45932.1"/>
    </source>
</evidence>
<dbReference type="GO" id="GO:0090385">
    <property type="term" value="P:phagosome-lysosome fusion"/>
    <property type="evidence" value="ECO:0007669"/>
    <property type="project" value="TreeGrafter"/>
</dbReference>
<accession>A0A0M4F3T1</accession>
<evidence type="ECO:0000256" key="6">
    <source>
        <dbReference type="ARBA" id="ARBA00023289"/>
    </source>
</evidence>
<dbReference type="GO" id="GO:0003924">
    <property type="term" value="F:GTPase activity"/>
    <property type="evidence" value="ECO:0007669"/>
    <property type="project" value="InterPro"/>
</dbReference>
<dbReference type="SMART" id="SM00176">
    <property type="entry name" value="RAN"/>
    <property type="match status" value="1"/>
</dbReference>